<dbReference type="SUPFAM" id="SSF53098">
    <property type="entry name" value="Ribonuclease H-like"/>
    <property type="match status" value="1"/>
</dbReference>
<dbReference type="EMBL" id="CAJNOO010000680">
    <property type="protein sequence ID" value="CAF1009496.1"/>
    <property type="molecule type" value="Genomic_DNA"/>
</dbReference>
<dbReference type="SUPFAM" id="SSF140996">
    <property type="entry name" value="Hermes dimerisation domain"/>
    <property type="match status" value="1"/>
</dbReference>
<name>A0A819MSD8_9BILA</name>
<feature type="region of interest" description="Disordered" evidence="1">
    <location>
        <begin position="381"/>
        <end position="408"/>
    </location>
</feature>
<protein>
    <recommendedName>
        <fullName evidence="2">Hermes trasposase DNA-binding domain-containing protein</fullName>
    </recommendedName>
</protein>
<dbReference type="Pfam" id="PF10683">
    <property type="entry name" value="DBD_Tnp_Hermes"/>
    <property type="match status" value="1"/>
</dbReference>
<dbReference type="PANTHER" id="PTHR46169:SF29">
    <property type="entry name" value="DNA REPLICATION-RELATED ELEMENT FACTOR, ISOFORM A"/>
    <property type="match status" value="1"/>
</dbReference>
<dbReference type="Proteomes" id="UP000663823">
    <property type="component" value="Unassembled WGS sequence"/>
</dbReference>
<dbReference type="PANTHER" id="PTHR46169">
    <property type="entry name" value="DNA REPLICATION-RELATED ELEMENT FACTOR, ISOFORM A"/>
    <property type="match status" value="1"/>
</dbReference>
<evidence type="ECO:0000256" key="1">
    <source>
        <dbReference type="SAM" id="MobiDB-lite"/>
    </source>
</evidence>
<feature type="region of interest" description="Disordered" evidence="1">
    <location>
        <begin position="458"/>
        <end position="477"/>
    </location>
</feature>
<comment type="caution">
    <text evidence="4">The sequence shown here is derived from an EMBL/GenBank/DDBJ whole genome shotgun (WGS) entry which is preliminary data.</text>
</comment>
<evidence type="ECO:0000259" key="2">
    <source>
        <dbReference type="Pfam" id="PF10683"/>
    </source>
</evidence>
<dbReference type="GO" id="GO:0005634">
    <property type="term" value="C:nucleus"/>
    <property type="evidence" value="ECO:0007669"/>
    <property type="project" value="TreeGrafter"/>
</dbReference>
<feature type="domain" description="Hermes trasposase DNA-binding" evidence="2">
    <location>
        <begin position="136"/>
        <end position="195"/>
    </location>
</feature>
<feature type="compositionally biased region" description="Polar residues" evidence="1">
    <location>
        <begin position="458"/>
        <end position="474"/>
    </location>
</feature>
<sequence length="646" mass="73375">MIMLNIDDTSSSASSCATPTRTSSSTTSTYSTSSIRQALIEDNVNFKVICNKRKRATASCWNTFGFPAKVKDGKVKTYEVVPGFVSCKTCFDTYKYIDSSTANLYGHRCHRNESSEQTSITSFIHSPRSANNLSKSQTKKKDDIKKLCTRWIAGSMRSFRIVDDPGFKHIIQACLDIGRECRGELNLAAEDLLPNDCAVKNELRKLACDVKNKLKCVLLEATANKALTISPDHWIDKYRGINYMGATVHFVDENSNYFSIDLFCVEIMDVKKTGENIYRLMESQLAQFGLDQYMDSITFVTDRGSNFIKAFRSNKVLFCVAHRLNNILKRCFYQYPAKTNTIKSLNTSVKSNTTITGIQETPKKKKSKSTISLEPSPEIEDFTKVIREDESDDQDEDDDGDSYGFDDNGDFGDNHDYKDLAINQLPNNVREILTTIKNCKSLVKYIKKSDLNRQLQLLQNKSNNEGSDGDTNTKASEKKTLHQSSIVRWLSLCDLLESIKNAYPSLVILLNNNKQNYRIQTINMNIVEKLIDFFHPWKVVLTELQKTNTPSLFLVLPCITYLRNELSNGDLKERSGMKFFYKRALQLLCSMFNMDEDYIIGAFLHPNYKQLRGASSTQIADCYTTCRLFIGPCSSSTETNETIYEP</sequence>
<reference evidence="4" key="1">
    <citation type="submission" date="2021-02" db="EMBL/GenBank/DDBJ databases">
        <authorList>
            <person name="Nowell W R."/>
        </authorList>
    </citation>
    <scope>NUCLEOTIDE SEQUENCE</scope>
</reference>
<dbReference type="OrthoDB" id="10051975at2759"/>
<gene>
    <name evidence="4" type="ORF">OTI717_LOCUS28100</name>
    <name evidence="3" type="ORF">RFH988_LOCUS14600</name>
</gene>
<dbReference type="GO" id="GO:0006357">
    <property type="term" value="P:regulation of transcription by RNA polymerase II"/>
    <property type="evidence" value="ECO:0007669"/>
    <property type="project" value="TreeGrafter"/>
</dbReference>
<organism evidence="4 5">
    <name type="scientific">Rotaria sordida</name>
    <dbReference type="NCBI Taxonomy" id="392033"/>
    <lineage>
        <taxon>Eukaryota</taxon>
        <taxon>Metazoa</taxon>
        <taxon>Spiralia</taxon>
        <taxon>Gnathifera</taxon>
        <taxon>Rotifera</taxon>
        <taxon>Eurotatoria</taxon>
        <taxon>Bdelloidea</taxon>
        <taxon>Philodinida</taxon>
        <taxon>Philodinidae</taxon>
        <taxon>Rotaria</taxon>
    </lineage>
</organism>
<feature type="compositionally biased region" description="Acidic residues" evidence="1">
    <location>
        <begin position="389"/>
        <end position="401"/>
    </location>
</feature>
<dbReference type="Gene3D" id="1.10.10.1070">
    <property type="entry name" value="Zinc finger, BED domain-containing"/>
    <property type="match status" value="1"/>
</dbReference>
<dbReference type="AlphaFoldDB" id="A0A819MSD8"/>
<dbReference type="SMART" id="SM00614">
    <property type="entry name" value="ZnF_BED"/>
    <property type="match status" value="1"/>
</dbReference>
<dbReference type="InterPro" id="IPR012337">
    <property type="entry name" value="RNaseH-like_sf"/>
</dbReference>
<accession>A0A819MSD8</accession>
<dbReference type="Proteomes" id="UP000663882">
    <property type="component" value="Unassembled WGS sequence"/>
</dbReference>
<dbReference type="InterPro" id="IPR018473">
    <property type="entry name" value="Hermes_transposase_DNA-db"/>
</dbReference>
<dbReference type="InterPro" id="IPR052717">
    <property type="entry name" value="Vacuolar_transposase_reg"/>
</dbReference>
<feature type="region of interest" description="Disordered" evidence="1">
    <location>
        <begin position="1"/>
        <end position="29"/>
    </location>
</feature>
<evidence type="ECO:0000313" key="5">
    <source>
        <dbReference type="Proteomes" id="UP000663823"/>
    </source>
</evidence>
<evidence type="ECO:0000313" key="3">
    <source>
        <dbReference type="EMBL" id="CAF1009496.1"/>
    </source>
</evidence>
<proteinExistence type="predicted"/>
<dbReference type="EMBL" id="CAJOAX010006536">
    <property type="protein sequence ID" value="CAF3983891.1"/>
    <property type="molecule type" value="Genomic_DNA"/>
</dbReference>
<feature type="non-terminal residue" evidence="4">
    <location>
        <position position="646"/>
    </location>
</feature>
<feature type="compositionally biased region" description="Low complexity" evidence="1">
    <location>
        <begin position="9"/>
        <end position="29"/>
    </location>
</feature>
<evidence type="ECO:0000313" key="4">
    <source>
        <dbReference type="EMBL" id="CAF3983891.1"/>
    </source>
</evidence>